<reference evidence="2" key="1">
    <citation type="submission" date="2023-03" db="EMBL/GenBank/DDBJ databases">
        <authorList>
            <person name="Steffen K."/>
            <person name="Cardenas P."/>
        </authorList>
    </citation>
    <scope>NUCLEOTIDE SEQUENCE</scope>
</reference>
<sequence length="38" mass="4171">MAFGVDQRPCAGVGVSNRTGGSRVTSLRERDTRRSHRP</sequence>
<name>A0AA35SAR1_GEOBA</name>
<feature type="compositionally biased region" description="Polar residues" evidence="1">
    <location>
        <begin position="16"/>
        <end position="25"/>
    </location>
</feature>
<evidence type="ECO:0000313" key="2">
    <source>
        <dbReference type="EMBL" id="CAI8026610.1"/>
    </source>
</evidence>
<proteinExistence type="predicted"/>
<evidence type="ECO:0000256" key="1">
    <source>
        <dbReference type="SAM" id="MobiDB-lite"/>
    </source>
</evidence>
<dbReference type="EMBL" id="CASHTH010002222">
    <property type="protein sequence ID" value="CAI8026610.1"/>
    <property type="molecule type" value="Genomic_DNA"/>
</dbReference>
<protein>
    <submittedName>
        <fullName evidence="2">Uncharacterized protein</fullName>
    </submittedName>
</protein>
<evidence type="ECO:0000313" key="3">
    <source>
        <dbReference type="Proteomes" id="UP001174909"/>
    </source>
</evidence>
<keyword evidence="3" id="KW-1185">Reference proteome</keyword>
<organism evidence="2 3">
    <name type="scientific">Geodia barretti</name>
    <name type="common">Barrett's horny sponge</name>
    <dbReference type="NCBI Taxonomy" id="519541"/>
    <lineage>
        <taxon>Eukaryota</taxon>
        <taxon>Metazoa</taxon>
        <taxon>Porifera</taxon>
        <taxon>Demospongiae</taxon>
        <taxon>Heteroscleromorpha</taxon>
        <taxon>Tetractinellida</taxon>
        <taxon>Astrophorina</taxon>
        <taxon>Geodiidae</taxon>
        <taxon>Geodia</taxon>
    </lineage>
</organism>
<feature type="region of interest" description="Disordered" evidence="1">
    <location>
        <begin position="1"/>
        <end position="38"/>
    </location>
</feature>
<dbReference type="Proteomes" id="UP001174909">
    <property type="component" value="Unassembled WGS sequence"/>
</dbReference>
<accession>A0AA35SAR1</accession>
<gene>
    <name evidence="2" type="ORF">GBAR_LOCUS15276</name>
</gene>
<comment type="caution">
    <text evidence="2">The sequence shown here is derived from an EMBL/GenBank/DDBJ whole genome shotgun (WGS) entry which is preliminary data.</text>
</comment>
<dbReference type="AlphaFoldDB" id="A0AA35SAR1"/>